<organism evidence="1 2">
    <name type="scientific">Armillaria gallica</name>
    <name type="common">Bulbous honey fungus</name>
    <name type="synonym">Armillaria bulbosa</name>
    <dbReference type="NCBI Taxonomy" id="47427"/>
    <lineage>
        <taxon>Eukaryota</taxon>
        <taxon>Fungi</taxon>
        <taxon>Dikarya</taxon>
        <taxon>Basidiomycota</taxon>
        <taxon>Agaricomycotina</taxon>
        <taxon>Agaricomycetes</taxon>
        <taxon>Agaricomycetidae</taxon>
        <taxon>Agaricales</taxon>
        <taxon>Marasmiineae</taxon>
        <taxon>Physalacriaceae</taxon>
        <taxon>Armillaria</taxon>
    </lineage>
</organism>
<sequence length="69" mass="7529">MLHLCLGAANIPEHSSLPQRWEVTAGDGTQKLGMRHLHSSPRRHAQGDLPWKRVSVGVSPLKANVGHGF</sequence>
<name>A0A2H3CD32_ARMGA</name>
<accession>A0A2H3CD32</accession>
<proteinExistence type="predicted"/>
<gene>
    <name evidence="1" type="ORF">ARMGADRAFT_1091733</name>
</gene>
<keyword evidence="2" id="KW-1185">Reference proteome</keyword>
<evidence type="ECO:0000313" key="1">
    <source>
        <dbReference type="EMBL" id="PBK80985.1"/>
    </source>
</evidence>
<dbReference type="AlphaFoldDB" id="A0A2H3CD32"/>
<dbReference type="EMBL" id="KZ293737">
    <property type="protein sequence ID" value="PBK80985.1"/>
    <property type="molecule type" value="Genomic_DNA"/>
</dbReference>
<dbReference type="Proteomes" id="UP000217790">
    <property type="component" value="Unassembled WGS sequence"/>
</dbReference>
<protein>
    <submittedName>
        <fullName evidence="1">Uncharacterized protein</fullName>
    </submittedName>
</protein>
<evidence type="ECO:0000313" key="2">
    <source>
        <dbReference type="Proteomes" id="UP000217790"/>
    </source>
</evidence>
<dbReference type="InParanoid" id="A0A2H3CD32"/>
<reference evidence="2" key="1">
    <citation type="journal article" date="2017" name="Nat. Ecol. Evol.">
        <title>Genome expansion and lineage-specific genetic innovations in the forest pathogenic fungi Armillaria.</title>
        <authorList>
            <person name="Sipos G."/>
            <person name="Prasanna A.N."/>
            <person name="Walter M.C."/>
            <person name="O'Connor E."/>
            <person name="Balint B."/>
            <person name="Krizsan K."/>
            <person name="Kiss B."/>
            <person name="Hess J."/>
            <person name="Varga T."/>
            <person name="Slot J."/>
            <person name="Riley R."/>
            <person name="Boka B."/>
            <person name="Rigling D."/>
            <person name="Barry K."/>
            <person name="Lee J."/>
            <person name="Mihaltcheva S."/>
            <person name="LaButti K."/>
            <person name="Lipzen A."/>
            <person name="Waldron R."/>
            <person name="Moloney N.M."/>
            <person name="Sperisen C."/>
            <person name="Kredics L."/>
            <person name="Vagvoelgyi C."/>
            <person name="Patrignani A."/>
            <person name="Fitzpatrick D."/>
            <person name="Nagy I."/>
            <person name="Doyle S."/>
            <person name="Anderson J.B."/>
            <person name="Grigoriev I.V."/>
            <person name="Gueldener U."/>
            <person name="Muensterkoetter M."/>
            <person name="Nagy L.G."/>
        </authorList>
    </citation>
    <scope>NUCLEOTIDE SEQUENCE [LARGE SCALE GENOMIC DNA]</scope>
    <source>
        <strain evidence="2">Ar21-2</strain>
    </source>
</reference>